<dbReference type="InterPro" id="IPR011701">
    <property type="entry name" value="MFS"/>
</dbReference>
<dbReference type="GO" id="GO:0022857">
    <property type="term" value="F:transmembrane transporter activity"/>
    <property type="evidence" value="ECO:0007669"/>
    <property type="project" value="InterPro"/>
</dbReference>
<dbReference type="Pfam" id="PF07690">
    <property type="entry name" value="MFS_1"/>
    <property type="match status" value="1"/>
</dbReference>
<feature type="transmembrane region" description="Helical" evidence="4">
    <location>
        <begin position="193"/>
        <end position="211"/>
    </location>
</feature>
<dbReference type="SUPFAM" id="SSF103473">
    <property type="entry name" value="MFS general substrate transporter"/>
    <property type="match status" value="1"/>
</dbReference>
<feature type="transmembrane region" description="Helical" evidence="4">
    <location>
        <begin position="279"/>
        <end position="300"/>
    </location>
</feature>
<dbReference type="PANTHER" id="PTHR23520">
    <property type="entry name" value="TRANSPORTER, PUTATIVE (AFU_ORTHOLOGUE AFUA_3G04000)-RELATED"/>
    <property type="match status" value="1"/>
</dbReference>
<protein>
    <submittedName>
        <fullName evidence="6">MFS transporter</fullName>
    </submittedName>
</protein>
<keyword evidence="2 4" id="KW-1133">Transmembrane helix</keyword>
<feature type="domain" description="Major facilitator superfamily (MFS) profile" evidence="5">
    <location>
        <begin position="25"/>
        <end position="421"/>
    </location>
</feature>
<organism evidence="6">
    <name type="scientific">Acidicaldus sp</name>
    <dbReference type="NCBI Taxonomy" id="1872105"/>
    <lineage>
        <taxon>Bacteria</taxon>
        <taxon>Pseudomonadati</taxon>
        <taxon>Pseudomonadota</taxon>
        <taxon>Alphaproteobacteria</taxon>
        <taxon>Acetobacterales</taxon>
        <taxon>Acetobacteraceae</taxon>
        <taxon>Acidicaldus</taxon>
    </lineage>
</organism>
<dbReference type="InterPro" id="IPR020846">
    <property type="entry name" value="MFS_dom"/>
</dbReference>
<evidence type="ECO:0000313" key="6">
    <source>
        <dbReference type="EMBL" id="HGC42135.1"/>
    </source>
</evidence>
<evidence type="ECO:0000256" key="4">
    <source>
        <dbReference type="SAM" id="Phobius"/>
    </source>
</evidence>
<name>A0A8J4HA98_9PROT</name>
<proteinExistence type="predicted"/>
<reference evidence="6" key="1">
    <citation type="journal article" date="2020" name="mSystems">
        <title>Genome- and Community-Level Interaction Insights into Carbon Utilization and Element Cycling Functions of Hydrothermarchaeota in Hydrothermal Sediment.</title>
        <authorList>
            <person name="Zhou Z."/>
            <person name="Liu Y."/>
            <person name="Xu W."/>
            <person name="Pan J."/>
            <person name="Luo Z.H."/>
            <person name="Li M."/>
        </authorList>
    </citation>
    <scope>NUCLEOTIDE SEQUENCE</scope>
    <source>
        <strain evidence="6">SpSt-997</strain>
    </source>
</reference>
<sequence>MVVSLAHTRRGRSRLQIVAGAWPGPARRLFAARFLRSLAQGYLVVDFTLYLRLLHWSASAIGALLAGSFVLGAVLSLLVGPASDRCGCKPLLVGYELAIALAFFATAWTTNPWVIGCAAVFAGFGRGANGAPGCFVPAELSWLARIVPAARRGAAYSINTAMGFIGMGLGALLAMTPAFWTRLLPDAAGYRPLFLLGGGIAVAIASLLAATPEQLPCTPAEREARAPPPRSAPLRRSERRRLWQIAIISLLSGVSLGLSGPLIAYWLAVKFRVDPMHIAPVLAVAFVAAALSAFATAWLAERFGAARSFVFLQGFGTLLLFSFPFIPSFTLAAAVWILRFAIERGATGAMEAVIMGLVRAHKRGLAGGLGTASLALPRALGPLAAGYWIAAGDLATPFVIAAALQSIYATLFGIAFFSRDRSITDS</sequence>
<dbReference type="Gene3D" id="1.20.1250.20">
    <property type="entry name" value="MFS general substrate transporter like domains"/>
    <property type="match status" value="2"/>
</dbReference>
<evidence type="ECO:0000259" key="5">
    <source>
        <dbReference type="PROSITE" id="PS50850"/>
    </source>
</evidence>
<keyword evidence="3 4" id="KW-0472">Membrane</keyword>
<accession>A0A8J4HA98</accession>
<dbReference type="AlphaFoldDB" id="A0A8J4HA98"/>
<gene>
    <name evidence="6" type="ORF">ENY07_02775</name>
</gene>
<feature type="transmembrane region" description="Helical" evidence="4">
    <location>
        <begin position="242"/>
        <end position="267"/>
    </location>
</feature>
<feature type="transmembrane region" description="Helical" evidence="4">
    <location>
        <begin position="395"/>
        <end position="417"/>
    </location>
</feature>
<feature type="transmembrane region" description="Helical" evidence="4">
    <location>
        <begin position="161"/>
        <end position="181"/>
    </location>
</feature>
<evidence type="ECO:0000256" key="3">
    <source>
        <dbReference type="ARBA" id="ARBA00023136"/>
    </source>
</evidence>
<feature type="transmembrane region" description="Helical" evidence="4">
    <location>
        <begin position="53"/>
        <end position="79"/>
    </location>
</feature>
<evidence type="ECO:0000256" key="2">
    <source>
        <dbReference type="ARBA" id="ARBA00022989"/>
    </source>
</evidence>
<feature type="transmembrane region" description="Helical" evidence="4">
    <location>
        <begin position="320"/>
        <end position="342"/>
    </location>
</feature>
<dbReference type="PANTHER" id="PTHR23520:SF5">
    <property type="entry name" value="TRANSPORTER, PUTATIVE (AFU_ORTHOLOGUE AFUA_3G04000)-RELATED"/>
    <property type="match status" value="1"/>
</dbReference>
<keyword evidence="1 4" id="KW-0812">Transmembrane</keyword>
<dbReference type="EMBL" id="DTQM01000053">
    <property type="protein sequence ID" value="HGC42135.1"/>
    <property type="molecule type" value="Genomic_DNA"/>
</dbReference>
<evidence type="ECO:0000256" key="1">
    <source>
        <dbReference type="ARBA" id="ARBA00022692"/>
    </source>
</evidence>
<comment type="caution">
    <text evidence="6">The sequence shown here is derived from an EMBL/GenBank/DDBJ whole genome shotgun (WGS) entry which is preliminary data.</text>
</comment>
<dbReference type="PROSITE" id="PS50850">
    <property type="entry name" value="MFS"/>
    <property type="match status" value="1"/>
</dbReference>
<dbReference type="InterPro" id="IPR036259">
    <property type="entry name" value="MFS_trans_sf"/>
</dbReference>